<dbReference type="OrthoDB" id="97095at2759"/>
<protein>
    <submittedName>
        <fullName evidence="3">Uncharacterized protein</fullName>
    </submittedName>
</protein>
<dbReference type="GO" id="GO:0005829">
    <property type="term" value="C:cytosol"/>
    <property type="evidence" value="ECO:0007669"/>
    <property type="project" value="TreeGrafter"/>
</dbReference>
<feature type="compositionally biased region" description="Basic and acidic residues" evidence="2">
    <location>
        <begin position="601"/>
        <end position="614"/>
    </location>
</feature>
<accession>A0A5J4YI87</accession>
<dbReference type="AlphaFoldDB" id="A0A5J4YI87"/>
<evidence type="ECO:0000256" key="2">
    <source>
        <dbReference type="SAM" id="MobiDB-lite"/>
    </source>
</evidence>
<dbReference type="SUPFAM" id="SSF48452">
    <property type="entry name" value="TPR-like"/>
    <property type="match status" value="2"/>
</dbReference>
<keyword evidence="4" id="KW-1185">Reference proteome</keyword>
<dbReference type="GO" id="GO:0006457">
    <property type="term" value="P:protein folding"/>
    <property type="evidence" value="ECO:0007669"/>
    <property type="project" value="TreeGrafter"/>
</dbReference>
<feature type="region of interest" description="Disordered" evidence="2">
    <location>
        <begin position="595"/>
        <end position="641"/>
    </location>
</feature>
<evidence type="ECO:0000313" key="4">
    <source>
        <dbReference type="Proteomes" id="UP000324585"/>
    </source>
</evidence>
<reference evidence="4" key="1">
    <citation type="journal article" date="2019" name="Nat. Commun.">
        <title>Expansion of phycobilisome linker gene families in mesophilic red algae.</title>
        <authorList>
            <person name="Lee J."/>
            <person name="Kim D."/>
            <person name="Bhattacharya D."/>
            <person name="Yoon H.S."/>
        </authorList>
    </citation>
    <scope>NUCLEOTIDE SEQUENCE [LARGE SCALE GENOMIC DNA]</scope>
    <source>
        <strain evidence="4">CCMP 1328</strain>
    </source>
</reference>
<gene>
    <name evidence="3" type="ORF">FVE85_4526</name>
</gene>
<dbReference type="GO" id="GO:0005634">
    <property type="term" value="C:nucleus"/>
    <property type="evidence" value="ECO:0007669"/>
    <property type="project" value="TreeGrafter"/>
</dbReference>
<sequence>MSFDERGVRMVRSLCLLRQYQWQRGRCVLFSSRSQETWVRAFAAGARATSPPWAGARWKKEKVVARFKIQHEIFGHNEDAQAPGQAPRTPSSSAIIAEEATPKTSLDKYLPLSFRQLRFGTSNPARYIFGQVAVADSFFKVGYTYFLLQDLKEDLVQVRVLGTKKIYKVGEVLAVVEPFYDFESEQAPTVCVDRLGDILAWEYPKSALEWKEKGNTCVKEGDGEAAALCYEHALASPDLVPTLEAMSVCYDRMGQSEFQLAYLHDVHPFLRKVPHLYPRIPPATKEARRHQVQKAACYSGTAVALNRRHDEAWIRVITMMEQAEMFDAAFEVGEEAPLLGSDLEPSYALPIRARKSAATGFSAWGLCVIDWSTLPTYPAETEASPTEPFDWQHHHEHSEIVFEQGAPYLAKDMFLKELQERYHATARQAAVLFSNLGLAHEMEGNWADALLYSSVSCVLDRQNVKPWLRRSRMLAKVGYAVEGQAWLEELSSQVEASELCWPSKSAFLDSCRKEIENLKDFNAELRRLQKQKEEKEQEHERIADSQRFQRFQEHKAKLQRRREAYPDIEGLILSRTQDTPQVLGMSDVSAGPLHELIPTQEHIDESSPARDHRPNTSSSSAHALEQPDGSQELQEKSESRQ</sequence>
<dbReference type="PANTHER" id="PTHR46035:SF1">
    <property type="entry name" value="TETRATRICOPEPTIDE REPEAT PROTEIN 4"/>
    <property type="match status" value="1"/>
</dbReference>
<organism evidence="3 4">
    <name type="scientific">Porphyridium purpureum</name>
    <name type="common">Red alga</name>
    <name type="synonym">Porphyridium cruentum</name>
    <dbReference type="NCBI Taxonomy" id="35688"/>
    <lineage>
        <taxon>Eukaryota</taxon>
        <taxon>Rhodophyta</taxon>
        <taxon>Bangiophyceae</taxon>
        <taxon>Porphyridiales</taxon>
        <taxon>Porphyridiaceae</taxon>
        <taxon>Porphyridium</taxon>
    </lineage>
</organism>
<comment type="caution">
    <text evidence="3">The sequence shown here is derived from an EMBL/GenBank/DDBJ whole genome shotgun (WGS) entry which is preliminary data.</text>
</comment>
<proteinExistence type="predicted"/>
<dbReference type="Proteomes" id="UP000324585">
    <property type="component" value="Unassembled WGS sequence"/>
</dbReference>
<feature type="coiled-coil region" evidence="1">
    <location>
        <begin position="508"/>
        <end position="545"/>
    </location>
</feature>
<dbReference type="PANTHER" id="PTHR46035">
    <property type="entry name" value="TETRATRICOPEPTIDE REPEAT PROTEIN 4"/>
    <property type="match status" value="1"/>
</dbReference>
<dbReference type="InterPro" id="IPR011990">
    <property type="entry name" value="TPR-like_helical_dom_sf"/>
</dbReference>
<dbReference type="Gene3D" id="1.25.40.10">
    <property type="entry name" value="Tetratricopeptide repeat domain"/>
    <property type="match status" value="2"/>
</dbReference>
<name>A0A5J4YI87_PORPP</name>
<dbReference type="GO" id="GO:0030544">
    <property type="term" value="F:Hsp70 protein binding"/>
    <property type="evidence" value="ECO:0007669"/>
    <property type="project" value="TreeGrafter"/>
</dbReference>
<keyword evidence="1" id="KW-0175">Coiled coil</keyword>
<dbReference type="EMBL" id="VRMN01000016">
    <property type="protein sequence ID" value="KAA8491109.1"/>
    <property type="molecule type" value="Genomic_DNA"/>
</dbReference>
<evidence type="ECO:0000313" key="3">
    <source>
        <dbReference type="EMBL" id="KAA8491109.1"/>
    </source>
</evidence>
<dbReference type="GO" id="GO:0051879">
    <property type="term" value="F:Hsp90 protein binding"/>
    <property type="evidence" value="ECO:0007669"/>
    <property type="project" value="TreeGrafter"/>
</dbReference>
<evidence type="ECO:0000256" key="1">
    <source>
        <dbReference type="SAM" id="Coils"/>
    </source>
</evidence>